<evidence type="ECO:0000256" key="3">
    <source>
        <dbReference type="ARBA" id="ARBA00023235"/>
    </source>
</evidence>
<feature type="domain" description="PPIase FKBP-type" evidence="4">
    <location>
        <begin position="233"/>
        <end position="260"/>
    </location>
</feature>
<dbReference type="InterPro" id="IPR046357">
    <property type="entry name" value="PPIase_dom_sf"/>
</dbReference>
<dbReference type="InterPro" id="IPR044666">
    <property type="entry name" value="Cyclophilin_A-like"/>
</dbReference>
<dbReference type="Gene3D" id="3.10.50.40">
    <property type="match status" value="1"/>
</dbReference>
<feature type="domain" description="PPIase cyclophilin-type" evidence="5">
    <location>
        <begin position="25"/>
        <end position="156"/>
    </location>
</feature>
<dbReference type="PRINTS" id="PR00153">
    <property type="entry name" value="CSAPPISMRASE"/>
</dbReference>
<keyword evidence="2" id="KW-0697">Rotamase</keyword>
<keyword evidence="3" id="KW-0413">Isomerase</keyword>
<dbReference type="GO" id="GO:0003755">
    <property type="term" value="F:peptidyl-prolyl cis-trans isomerase activity"/>
    <property type="evidence" value="ECO:0007669"/>
    <property type="project" value="UniProtKB-KW"/>
</dbReference>
<evidence type="ECO:0000313" key="6">
    <source>
        <dbReference type="EMBL" id="SVB30696.1"/>
    </source>
</evidence>
<feature type="non-terminal residue" evidence="6">
    <location>
        <position position="260"/>
    </location>
</feature>
<dbReference type="InterPro" id="IPR001179">
    <property type="entry name" value="PPIase_FKBP_dom"/>
</dbReference>
<gene>
    <name evidence="6" type="ORF">METZ01_LOCUS183550</name>
</gene>
<dbReference type="EMBL" id="UINC01036549">
    <property type="protein sequence ID" value="SVB30696.1"/>
    <property type="molecule type" value="Genomic_DNA"/>
</dbReference>
<evidence type="ECO:0000259" key="4">
    <source>
        <dbReference type="PROSITE" id="PS50059"/>
    </source>
</evidence>
<dbReference type="InterPro" id="IPR029000">
    <property type="entry name" value="Cyclophilin-like_dom_sf"/>
</dbReference>
<dbReference type="InterPro" id="IPR020892">
    <property type="entry name" value="Cyclophilin-type_PPIase_CS"/>
</dbReference>
<dbReference type="InterPro" id="IPR002130">
    <property type="entry name" value="Cyclophilin-type_PPIase_dom"/>
</dbReference>
<proteinExistence type="predicted"/>
<dbReference type="SUPFAM" id="SSF54534">
    <property type="entry name" value="FKBP-like"/>
    <property type="match status" value="1"/>
</dbReference>
<name>A0A382CWW8_9ZZZZ</name>
<sequence length="260" mass="29114">MYIRSNFQIIIVEEGIYANLETSKGLIVIVLEYEKTPGTVGNFISLAEGKIKNSYKDIGEPYFDGLSFHRVINNFMIQGGCPIGNGTGDPGYKFEDEFHEDLKHNSAGILSMANSGPGTNGSQFFITHLETPWLDNKHTVFGKVIDGISVVNLIEQGDEIIKLTISRVGDKAEGFHSLDSFNQFNNQKEEREKKMELDFNNKIDEISKGFKITDSGLRYNMISKNNGNKPKVGDTVKVHYKGQLIDGTVFDSSYKRNEPI</sequence>
<evidence type="ECO:0000256" key="1">
    <source>
        <dbReference type="ARBA" id="ARBA00013194"/>
    </source>
</evidence>
<dbReference type="PROSITE" id="PS00170">
    <property type="entry name" value="CSA_PPIASE_1"/>
    <property type="match status" value="1"/>
</dbReference>
<dbReference type="PANTHER" id="PTHR45625">
    <property type="entry name" value="PEPTIDYL-PROLYL CIS-TRANS ISOMERASE-RELATED"/>
    <property type="match status" value="1"/>
</dbReference>
<dbReference type="GO" id="GO:0006457">
    <property type="term" value="P:protein folding"/>
    <property type="evidence" value="ECO:0007669"/>
    <property type="project" value="InterPro"/>
</dbReference>
<evidence type="ECO:0000256" key="2">
    <source>
        <dbReference type="ARBA" id="ARBA00023110"/>
    </source>
</evidence>
<evidence type="ECO:0000259" key="5">
    <source>
        <dbReference type="PROSITE" id="PS50072"/>
    </source>
</evidence>
<dbReference type="Pfam" id="PF00254">
    <property type="entry name" value="FKBP_C"/>
    <property type="match status" value="1"/>
</dbReference>
<dbReference type="PROSITE" id="PS50059">
    <property type="entry name" value="FKBP_PPIASE"/>
    <property type="match status" value="1"/>
</dbReference>
<dbReference type="Pfam" id="PF00160">
    <property type="entry name" value="Pro_isomerase"/>
    <property type="match status" value="1"/>
</dbReference>
<dbReference type="PROSITE" id="PS50072">
    <property type="entry name" value="CSA_PPIASE_2"/>
    <property type="match status" value="1"/>
</dbReference>
<dbReference type="PANTHER" id="PTHR45625:SF4">
    <property type="entry name" value="PEPTIDYLPROLYL ISOMERASE DOMAIN AND WD REPEAT-CONTAINING PROTEIN 1"/>
    <property type="match status" value="1"/>
</dbReference>
<dbReference type="EC" id="5.2.1.8" evidence="1"/>
<dbReference type="SUPFAM" id="SSF50891">
    <property type="entry name" value="Cyclophilin-like"/>
    <property type="match status" value="1"/>
</dbReference>
<dbReference type="AlphaFoldDB" id="A0A382CWW8"/>
<dbReference type="CDD" id="cd00317">
    <property type="entry name" value="cyclophilin"/>
    <property type="match status" value="1"/>
</dbReference>
<protein>
    <recommendedName>
        <fullName evidence="1">peptidylprolyl isomerase</fullName>
        <ecNumber evidence="1">5.2.1.8</ecNumber>
    </recommendedName>
</protein>
<reference evidence="6" key="1">
    <citation type="submission" date="2018-05" db="EMBL/GenBank/DDBJ databases">
        <authorList>
            <person name="Lanie J.A."/>
            <person name="Ng W.-L."/>
            <person name="Kazmierczak K.M."/>
            <person name="Andrzejewski T.M."/>
            <person name="Davidsen T.M."/>
            <person name="Wayne K.J."/>
            <person name="Tettelin H."/>
            <person name="Glass J.I."/>
            <person name="Rusch D."/>
            <person name="Podicherti R."/>
            <person name="Tsui H.-C.T."/>
            <person name="Winkler M.E."/>
        </authorList>
    </citation>
    <scope>NUCLEOTIDE SEQUENCE</scope>
</reference>
<accession>A0A382CWW8</accession>
<dbReference type="Gene3D" id="2.40.100.10">
    <property type="entry name" value="Cyclophilin-like"/>
    <property type="match status" value="1"/>
</dbReference>
<organism evidence="6">
    <name type="scientific">marine metagenome</name>
    <dbReference type="NCBI Taxonomy" id="408172"/>
    <lineage>
        <taxon>unclassified sequences</taxon>
        <taxon>metagenomes</taxon>
        <taxon>ecological metagenomes</taxon>
    </lineage>
</organism>